<evidence type="ECO:0000313" key="3">
    <source>
        <dbReference type="Proteomes" id="UP000324222"/>
    </source>
</evidence>
<protein>
    <submittedName>
        <fullName evidence="2">Uncharacterized protein</fullName>
    </submittedName>
</protein>
<sequence>MYFKYCKSLRTTVAKRQLSDFRRKNNTDVRKKNVGGRKMNGENHNGERSFSSCWQLSHSSRASPPNLLQCHPPPPRPFHLCSRSQLGCYTLQIQRHIIHPPPSLQSDVTFPGYKAWRRQWKDYATFTDLANLDLPKQHIQLRMCLTPEMLYILQYRLHVTPDDMQPIEQVLDALE</sequence>
<dbReference type="EMBL" id="VSRR010058556">
    <property type="protein sequence ID" value="MPC81971.1"/>
    <property type="molecule type" value="Genomic_DNA"/>
</dbReference>
<organism evidence="2 3">
    <name type="scientific">Portunus trituberculatus</name>
    <name type="common">Swimming crab</name>
    <name type="synonym">Neptunus trituberculatus</name>
    <dbReference type="NCBI Taxonomy" id="210409"/>
    <lineage>
        <taxon>Eukaryota</taxon>
        <taxon>Metazoa</taxon>
        <taxon>Ecdysozoa</taxon>
        <taxon>Arthropoda</taxon>
        <taxon>Crustacea</taxon>
        <taxon>Multicrustacea</taxon>
        <taxon>Malacostraca</taxon>
        <taxon>Eumalacostraca</taxon>
        <taxon>Eucarida</taxon>
        <taxon>Decapoda</taxon>
        <taxon>Pleocyemata</taxon>
        <taxon>Brachyura</taxon>
        <taxon>Eubrachyura</taxon>
        <taxon>Portunoidea</taxon>
        <taxon>Portunidae</taxon>
        <taxon>Portuninae</taxon>
        <taxon>Portunus</taxon>
    </lineage>
</organism>
<proteinExistence type="predicted"/>
<feature type="region of interest" description="Disordered" evidence="1">
    <location>
        <begin position="24"/>
        <end position="48"/>
    </location>
</feature>
<dbReference type="AlphaFoldDB" id="A0A5B7I950"/>
<dbReference type="Proteomes" id="UP000324222">
    <property type="component" value="Unassembled WGS sequence"/>
</dbReference>
<evidence type="ECO:0000256" key="1">
    <source>
        <dbReference type="SAM" id="MobiDB-lite"/>
    </source>
</evidence>
<keyword evidence="3" id="KW-1185">Reference proteome</keyword>
<comment type="caution">
    <text evidence="2">The sequence shown here is derived from an EMBL/GenBank/DDBJ whole genome shotgun (WGS) entry which is preliminary data.</text>
</comment>
<dbReference type="OrthoDB" id="8036091at2759"/>
<name>A0A5B7I950_PORTR</name>
<gene>
    <name evidence="2" type="ORF">E2C01_076613</name>
</gene>
<reference evidence="2 3" key="1">
    <citation type="submission" date="2019-05" db="EMBL/GenBank/DDBJ databases">
        <title>Another draft genome of Portunus trituberculatus and its Hox gene families provides insights of decapod evolution.</title>
        <authorList>
            <person name="Jeong J.-H."/>
            <person name="Song I."/>
            <person name="Kim S."/>
            <person name="Choi T."/>
            <person name="Kim D."/>
            <person name="Ryu S."/>
            <person name="Kim W."/>
        </authorList>
    </citation>
    <scope>NUCLEOTIDE SEQUENCE [LARGE SCALE GENOMIC DNA]</scope>
    <source>
        <tissue evidence="2">Muscle</tissue>
    </source>
</reference>
<accession>A0A5B7I950</accession>
<evidence type="ECO:0000313" key="2">
    <source>
        <dbReference type="EMBL" id="MPC81971.1"/>
    </source>
</evidence>